<evidence type="ECO:0000259" key="3">
    <source>
        <dbReference type="PROSITE" id="PS50157"/>
    </source>
</evidence>
<dbReference type="InterPro" id="IPR013087">
    <property type="entry name" value="Znf_C2H2_type"/>
</dbReference>
<keyword evidence="5" id="KW-1185">Reference proteome</keyword>
<name>A0A8S9ZH80_9BILA</name>
<accession>A0A8S9ZH80</accession>
<feature type="region of interest" description="Disordered" evidence="2">
    <location>
        <begin position="118"/>
        <end position="138"/>
    </location>
</feature>
<comment type="caution">
    <text evidence="4">The sequence shown here is derived from an EMBL/GenBank/DDBJ whole genome shotgun (WGS) entry which is preliminary data.</text>
</comment>
<keyword evidence="1" id="KW-0479">Metal-binding</keyword>
<feature type="compositionally biased region" description="Polar residues" evidence="2">
    <location>
        <begin position="533"/>
        <end position="542"/>
    </location>
</feature>
<reference evidence="4" key="1">
    <citation type="journal article" date="2020" name="Ecol. Evol.">
        <title>Genome structure and content of the rice root-knot nematode (Meloidogyne graminicola).</title>
        <authorList>
            <person name="Phan N.T."/>
            <person name="Danchin E.G.J."/>
            <person name="Klopp C."/>
            <person name="Perfus-Barbeoch L."/>
            <person name="Kozlowski D.K."/>
            <person name="Koutsovoulos G.D."/>
            <person name="Lopez-Roques C."/>
            <person name="Bouchez O."/>
            <person name="Zahm M."/>
            <person name="Besnard G."/>
            <person name="Bellafiore S."/>
        </authorList>
    </citation>
    <scope>NUCLEOTIDE SEQUENCE</scope>
    <source>
        <strain evidence="4">VN-18</strain>
    </source>
</reference>
<dbReference type="OrthoDB" id="9909311at2759"/>
<protein>
    <submittedName>
        <fullName evidence="4">HTH psq-type domain-containing protein</fullName>
    </submittedName>
</protein>
<dbReference type="InterPro" id="IPR036236">
    <property type="entry name" value="Znf_C2H2_sf"/>
</dbReference>
<sequence length="691" mass="79263">MEKTNKEVINNNFNIFQLKRPDLKGVFICSQCRKQFCHSSSLSRHKMHVHTLNLSRSIYCSEKIKKQNQQQQQTLPFNLTTKNNLFNKNNENNLTSVLHGFIVNGFGLSSIMKAEKEEKQLNNQNQSSSNSENQNNFNFKNSWHSVHRIGEDDISSQKQEKEFLNGDFEKFEEKSEKPKKNDCEIELNKNEAKKLENNNNHLFNSTQSLITTINDLNNKKEEINQLFNYQSDSFVLLENSKTQLNNISTLIPKKKKKKPYKELTLEQKVELIRLAERCTNLSQASIAERYAIAKSNLILNKSGSSVLHAHLSSHHKQKGCHRDILCRCCNLAFHDKNELNEHLKKHNNNNINDNTLSSEDVLLPTIEINQSNNSLSYDEQLENEGIKNILNNKIHNPSIVLSNNVENDKKTISSALQLLQQQQQNFLLANLWSNILHNKQQTEQNLEENRILNIYRENGIDEIDKHIRCSSATKVQENDNIKLNFGNTHSTSPSLNTCSSSSASSSVIVQTIKISTGSISSPYSSSYISTPPNASENDSSNTSVINENTEIKQQSPLSSPLFSSLINKNENRNQQQEHLTTDAMQQCQCALLKPKLQSNDRSSYLEAYNTTFQNELIRLNAKYFLAERIRQLELEVRQWHERNDILRFRLLECREKILAIIGGTHINGCEKISTNDLNNFLGEMLKITSLI</sequence>
<dbReference type="Gene3D" id="1.10.10.60">
    <property type="entry name" value="Homeodomain-like"/>
    <property type="match status" value="1"/>
</dbReference>
<organism evidence="4 5">
    <name type="scientific">Meloidogyne graminicola</name>
    <dbReference type="NCBI Taxonomy" id="189291"/>
    <lineage>
        <taxon>Eukaryota</taxon>
        <taxon>Metazoa</taxon>
        <taxon>Ecdysozoa</taxon>
        <taxon>Nematoda</taxon>
        <taxon>Chromadorea</taxon>
        <taxon>Rhabditida</taxon>
        <taxon>Tylenchina</taxon>
        <taxon>Tylenchomorpha</taxon>
        <taxon>Tylenchoidea</taxon>
        <taxon>Meloidogynidae</taxon>
        <taxon>Meloidogyninae</taxon>
        <taxon>Meloidogyne</taxon>
    </lineage>
</organism>
<dbReference type="EMBL" id="JABEBT010000096">
    <property type="protein sequence ID" value="KAF7632667.1"/>
    <property type="molecule type" value="Genomic_DNA"/>
</dbReference>
<evidence type="ECO:0000313" key="5">
    <source>
        <dbReference type="Proteomes" id="UP000605970"/>
    </source>
</evidence>
<gene>
    <name evidence="4" type="ORF">Mgra_00007889</name>
</gene>
<dbReference type="Proteomes" id="UP000605970">
    <property type="component" value="Unassembled WGS sequence"/>
</dbReference>
<dbReference type="GO" id="GO:0008270">
    <property type="term" value="F:zinc ion binding"/>
    <property type="evidence" value="ECO:0007669"/>
    <property type="project" value="UniProtKB-KW"/>
</dbReference>
<keyword evidence="1" id="KW-0863">Zinc-finger</keyword>
<dbReference type="PROSITE" id="PS50157">
    <property type="entry name" value="ZINC_FINGER_C2H2_2"/>
    <property type="match status" value="2"/>
</dbReference>
<dbReference type="Gene3D" id="3.30.160.60">
    <property type="entry name" value="Classic Zinc Finger"/>
    <property type="match status" value="1"/>
</dbReference>
<feature type="region of interest" description="Disordered" evidence="2">
    <location>
        <begin position="523"/>
        <end position="542"/>
    </location>
</feature>
<feature type="compositionally biased region" description="Low complexity" evidence="2">
    <location>
        <begin position="121"/>
        <end position="138"/>
    </location>
</feature>
<dbReference type="SMART" id="SM00355">
    <property type="entry name" value="ZnF_C2H2"/>
    <property type="match status" value="2"/>
</dbReference>
<evidence type="ECO:0000313" key="4">
    <source>
        <dbReference type="EMBL" id="KAF7632667.1"/>
    </source>
</evidence>
<evidence type="ECO:0000256" key="1">
    <source>
        <dbReference type="PROSITE-ProRule" id="PRU00042"/>
    </source>
</evidence>
<dbReference type="AlphaFoldDB" id="A0A8S9ZH80"/>
<proteinExistence type="predicted"/>
<feature type="domain" description="C2H2-type" evidence="3">
    <location>
        <begin position="324"/>
        <end position="351"/>
    </location>
</feature>
<keyword evidence="1" id="KW-0862">Zinc</keyword>
<dbReference type="PROSITE" id="PS00028">
    <property type="entry name" value="ZINC_FINGER_C2H2_1"/>
    <property type="match status" value="2"/>
</dbReference>
<feature type="domain" description="C2H2-type" evidence="3">
    <location>
        <begin position="27"/>
        <end position="51"/>
    </location>
</feature>
<dbReference type="SUPFAM" id="SSF57667">
    <property type="entry name" value="beta-beta-alpha zinc fingers"/>
    <property type="match status" value="1"/>
</dbReference>
<evidence type="ECO:0000256" key="2">
    <source>
        <dbReference type="SAM" id="MobiDB-lite"/>
    </source>
</evidence>
<feature type="compositionally biased region" description="Low complexity" evidence="2">
    <location>
        <begin position="523"/>
        <end position="532"/>
    </location>
</feature>